<proteinExistence type="predicted"/>
<feature type="transmembrane region" description="Helical" evidence="1">
    <location>
        <begin position="59"/>
        <end position="80"/>
    </location>
</feature>
<gene>
    <name evidence="2" type="ORF">N7494_007720</name>
</gene>
<protein>
    <recommendedName>
        <fullName evidence="4">Dickkopf N-terminal cysteine-rich domain-containing protein</fullName>
    </recommendedName>
</protein>
<dbReference type="Proteomes" id="UP001220324">
    <property type="component" value="Unassembled WGS sequence"/>
</dbReference>
<organism evidence="2 3">
    <name type="scientific">Penicillium frequentans</name>
    <dbReference type="NCBI Taxonomy" id="3151616"/>
    <lineage>
        <taxon>Eukaryota</taxon>
        <taxon>Fungi</taxon>
        <taxon>Dikarya</taxon>
        <taxon>Ascomycota</taxon>
        <taxon>Pezizomycotina</taxon>
        <taxon>Eurotiomycetes</taxon>
        <taxon>Eurotiomycetidae</taxon>
        <taxon>Eurotiales</taxon>
        <taxon>Aspergillaceae</taxon>
        <taxon>Penicillium</taxon>
    </lineage>
</organism>
<evidence type="ECO:0000313" key="2">
    <source>
        <dbReference type="EMBL" id="KAJ5538241.1"/>
    </source>
</evidence>
<accession>A0AAD6GF10</accession>
<evidence type="ECO:0000313" key="3">
    <source>
        <dbReference type="Proteomes" id="UP001220324"/>
    </source>
</evidence>
<keyword evidence="1" id="KW-0812">Transmembrane</keyword>
<evidence type="ECO:0008006" key="4">
    <source>
        <dbReference type="Google" id="ProtNLM"/>
    </source>
</evidence>
<name>A0AAD6GF10_9EURO</name>
<keyword evidence="1" id="KW-1133">Transmembrane helix</keyword>
<comment type="caution">
    <text evidence="2">The sequence shown here is derived from an EMBL/GenBank/DDBJ whole genome shotgun (WGS) entry which is preliminary data.</text>
</comment>
<reference evidence="2 3" key="1">
    <citation type="journal article" date="2023" name="IMA Fungus">
        <title>Comparative genomic study of the Penicillium genus elucidates a diverse pangenome and 15 lateral gene transfer events.</title>
        <authorList>
            <person name="Petersen C."/>
            <person name="Sorensen T."/>
            <person name="Nielsen M.R."/>
            <person name="Sondergaard T.E."/>
            <person name="Sorensen J.L."/>
            <person name="Fitzpatrick D.A."/>
            <person name="Frisvad J.C."/>
            <person name="Nielsen K.L."/>
        </authorList>
    </citation>
    <scope>NUCLEOTIDE SEQUENCE [LARGE SCALE GENOMIC DNA]</scope>
    <source>
        <strain evidence="2 3">IBT 35679</strain>
    </source>
</reference>
<dbReference type="EMBL" id="JAQIZZ010000006">
    <property type="protein sequence ID" value="KAJ5538241.1"/>
    <property type="molecule type" value="Genomic_DNA"/>
</dbReference>
<keyword evidence="1" id="KW-0472">Membrane</keyword>
<keyword evidence="3" id="KW-1185">Reference proteome</keyword>
<dbReference type="AlphaFoldDB" id="A0AAD6GF10"/>
<sequence length="247" mass="26957">MQLPIISHVHTPRHEDFLPYSIIDEQEIRSNCSVESLQHPSDSNMIDEEGKGTLSRLQCCFIAAYTLIMAFVAGALIYGICTYTNAATLIHSANVANVTNVRRDEISVATILPLPLADVSTGEISPDADAPLDVELASNLETSDADLDNPATNLKPSGKGSCEYDSQCNWGQVCHRRRCAVGCRSHKDCLPRYNCQRVNKGGRRKFCLIQDGVTCQEYLGPCLTDDDCCSGSCQQWRGGKICGLLPG</sequence>
<evidence type="ECO:0000256" key="1">
    <source>
        <dbReference type="SAM" id="Phobius"/>
    </source>
</evidence>